<organism evidence="3 4">
    <name type="scientific">Flaviramulus multivorans</name>
    <dbReference type="NCBI Taxonomy" id="1304750"/>
    <lineage>
        <taxon>Bacteria</taxon>
        <taxon>Pseudomonadati</taxon>
        <taxon>Bacteroidota</taxon>
        <taxon>Flavobacteriia</taxon>
        <taxon>Flavobacteriales</taxon>
        <taxon>Flavobacteriaceae</taxon>
        <taxon>Flaviramulus</taxon>
    </lineage>
</organism>
<keyword evidence="4" id="KW-1185">Reference proteome</keyword>
<evidence type="ECO:0000313" key="4">
    <source>
        <dbReference type="Proteomes" id="UP001200022"/>
    </source>
</evidence>
<evidence type="ECO:0000313" key="3">
    <source>
        <dbReference type="EMBL" id="MCF7560635.1"/>
    </source>
</evidence>
<name>A0ABS9IJ69_9FLAO</name>
<dbReference type="RefSeq" id="WP_237231317.1">
    <property type="nucleotide sequence ID" value="NZ_JAKKDV010000003.1"/>
</dbReference>
<feature type="signal peptide" evidence="1">
    <location>
        <begin position="1"/>
        <end position="27"/>
    </location>
</feature>
<dbReference type="Proteomes" id="UP001200022">
    <property type="component" value="Unassembled WGS sequence"/>
</dbReference>
<accession>A0ABS9IJ69</accession>
<dbReference type="EMBL" id="JAKKDV010000003">
    <property type="protein sequence ID" value="MCF7560635.1"/>
    <property type="molecule type" value="Genomic_DNA"/>
</dbReference>
<reference evidence="3 4" key="1">
    <citation type="submission" date="2022-01" db="EMBL/GenBank/DDBJ databases">
        <title>Draft genome sequence of Sabulilitoribacter multivorans KCTC 32326.</title>
        <authorList>
            <person name="Oh J.-S."/>
        </authorList>
    </citation>
    <scope>NUCLEOTIDE SEQUENCE [LARGE SCALE GENOMIC DNA]</scope>
    <source>
        <strain evidence="3 4">M-M16</strain>
    </source>
</reference>
<proteinExistence type="predicted"/>
<protein>
    <recommendedName>
        <fullName evidence="2">HYR-like domain-containing protein</fullName>
    </recommendedName>
</protein>
<comment type="caution">
    <text evidence="3">The sequence shown here is derived from an EMBL/GenBank/DDBJ whole genome shotgun (WGS) entry which is preliminary data.</text>
</comment>
<feature type="domain" description="HYR-like" evidence="2">
    <location>
        <begin position="640"/>
        <end position="709"/>
    </location>
</feature>
<gene>
    <name evidence="3" type="ORF">L3X39_08290</name>
</gene>
<dbReference type="Pfam" id="PF23237">
    <property type="entry name" value="HYR_4C"/>
    <property type="match status" value="1"/>
</dbReference>
<feature type="non-terminal residue" evidence="3">
    <location>
        <position position="1482"/>
    </location>
</feature>
<sequence length="1482" mass="154720">MKIFTKYINLHNAILVVFLFTCVLANAQLKTPFTPRFNEAVNGDFTIIANNMISTTATGNYTGGSNNHNLSNLVYVDIDGNSGIGSSTFNSSSANFANPSPSSGCLTIRKAYLYWAASDKEPDSNNPNSENQPSWNYNDIKLMLPSETDYTTYTADEVIYRGREDHIGPPYDGHFSNDPYICVKDITASITNLVDNSISPYGTYQVANVEGKIGSLVGHDGTTIGVSGGWQIVFVYESPLLPLKNISIFDGYGHVVNGTGGYDINFNGFQTVPSGNVNANILIGALEGDQGLGGDRLQIQNTASAFVDLSTATVAPIRPTTNFFNSRITIDNANFLDRNPASTNTLGFDAAVFQLSNPFNTIMGNNQTSATIRLLSNAETYGLYLLGLSVDVWSPSLSPIHLTLDSPSGTKNPGDTIGAGFTIENKGNDDAVNLEISTTLPPQVSLVEPISPPLPSGVTYNYNSTTNLLEFFIEDGIADAGSPALSVEFDLQIKDECYFLETSCDLQFELQLEATYNGDQNPAAQSTSSSASLDACGVGVQDPVIVDVNQPTISWQTLANSLDRTLECNDTSGLNNAQVLEPVANKCNLTLTKTSGAFVPDAGCPSTGTYTNTWNFTDACGVTISDFTQTITIINSTAPIVPANDSSTVECLNQATQPAAPVVTDTCGNDITPIITENADPVCEGYKIYTFTYTDCAGNSSVYTYTYTIDDTIAPTGTAPADITNLQCITDVPAANINDITDEADNCGGTVTVTVNDTNNGGSGCNADPYIVTRTYTLTDCSGLTTDLVQTITVQDTTAPTGTAPADITNLQCITDVPAANVNDITDEADNCGGTVTVTVNDTNNGGSGCNADPYIVTRTYTLTDCGGLTTDLVQTITVQDTTAPTGTAPVDITNLQCITDVPAANVNDITDEADNCGGTVTVTVNDTNNGGSGCNADPYIVTRTYTLTDCGGLTTDLVQTITVQDTTAPTGTAPADITNLQCITDVPAANVNDITDEADNCGGTVTVTVNDTNNGGSGCNADPYIVTRTYTLTDCGGLTTDLVQTITVSTEAITYTAPVNASSDACDYADQSEVDTAFNNWVAAQTSAFAIANGCSPVLTNDSASATIPELCNGGTATVTWTITDLCETINVSADFSVTAPTAITYTAPVNASSDACDYADQSEVDTAFNNWVAAQTSAFAIANGCSPVLTNDSASATIPELCNGGTATVTWTITDLCETINVSADFSVTAPTAITYTAPVNDSSDACDYADQSEVDTAFNNWVAAQTSAFAIANGCSPVLTNDSASATIPELCNGGTTTVTWTITDLCETINVSADFSVTAPTAITYTAPVNASSDACDYADQSEVDTAFNNWVAAQTSAFAIANGCSPVLTNDSASVTIPELCNGGTATVTWTITDLCETINVSADFSVTAPTAITYTAPVNASSDACDYADQSEVDTAFNNWVAAQTSAFAIANGCSPVLTNDSASATIPELCNGGTA</sequence>
<keyword evidence="1" id="KW-0732">Signal</keyword>
<evidence type="ECO:0000256" key="1">
    <source>
        <dbReference type="SAM" id="SignalP"/>
    </source>
</evidence>
<feature type="chain" id="PRO_5045325827" description="HYR-like domain-containing protein" evidence="1">
    <location>
        <begin position="28"/>
        <end position="1482"/>
    </location>
</feature>
<evidence type="ECO:0000259" key="2">
    <source>
        <dbReference type="Pfam" id="PF23237"/>
    </source>
</evidence>
<dbReference type="InterPro" id="IPR057078">
    <property type="entry name" value="HYR-4C"/>
</dbReference>